<evidence type="ECO:0000313" key="3">
    <source>
        <dbReference type="EMBL" id="QLH55621.1"/>
    </source>
</evidence>
<dbReference type="SUPFAM" id="SSF55961">
    <property type="entry name" value="Bet v1-like"/>
    <property type="match status" value="1"/>
</dbReference>
<evidence type="ECO:0000256" key="1">
    <source>
        <dbReference type="ARBA" id="ARBA00006817"/>
    </source>
</evidence>
<accession>A0A7D5SMG5</accession>
<dbReference type="Pfam" id="PF08327">
    <property type="entry name" value="AHSA1"/>
    <property type="match status" value="1"/>
</dbReference>
<reference evidence="3" key="1">
    <citation type="journal article" date="2020" name="ACS Chem. Biol.">
        <title>Biosynthesis of cittilins, unusual ribosomally synthesized and post-translationally modified peptides from Myxococcus xanthus.</title>
        <authorList>
            <person name="Hug J.J."/>
            <person name="Dastbaz J."/>
            <person name="Adam S."/>
            <person name="Revermann O."/>
            <person name="Koehnke J."/>
            <person name="Krug D."/>
            <person name="Muller R."/>
        </authorList>
    </citation>
    <scope>NUCLEOTIDE SEQUENCE</scope>
    <source>
        <strain evidence="3">DK897</strain>
    </source>
</reference>
<sequence>MTEGAMKRDSHARLLSSDTVRIERLLPGPIERVWAYLTEPEKRRLWLAGGPTETKVGGKVELLFRHAELSEEGGAPPSRHADMAQGHVNAGRVTACEPPHLFAYTWAENHGDPSEVRFELTEREDGVLLTVTHVRLDGRDALRSVAGGWHTHLDLLVDRLNGQRSPDFWEAYERVHAEYVTRPGFE</sequence>
<dbReference type="EMBL" id="MN731369">
    <property type="protein sequence ID" value="QLH55621.1"/>
    <property type="molecule type" value="Genomic_DNA"/>
</dbReference>
<proteinExistence type="inferred from homology"/>
<comment type="similarity">
    <text evidence="1">Belongs to the AHA1 family.</text>
</comment>
<evidence type="ECO:0000259" key="2">
    <source>
        <dbReference type="Pfam" id="PF08327"/>
    </source>
</evidence>
<dbReference type="Gene3D" id="3.30.530.20">
    <property type="match status" value="1"/>
</dbReference>
<dbReference type="InterPro" id="IPR013538">
    <property type="entry name" value="ASHA1/2-like_C"/>
</dbReference>
<organism evidence="3">
    <name type="scientific">Myxococcus xanthus</name>
    <dbReference type="NCBI Taxonomy" id="34"/>
    <lineage>
        <taxon>Bacteria</taxon>
        <taxon>Pseudomonadati</taxon>
        <taxon>Myxococcota</taxon>
        <taxon>Myxococcia</taxon>
        <taxon>Myxococcales</taxon>
        <taxon>Cystobacterineae</taxon>
        <taxon>Myxococcaceae</taxon>
        <taxon>Myxococcus</taxon>
    </lineage>
</organism>
<dbReference type="InterPro" id="IPR023393">
    <property type="entry name" value="START-like_dom_sf"/>
</dbReference>
<dbReference type="CDD" id="cd08899">
    <property type="entry name" value="SRPBCC_CalC_Aha1-like_6"/>
    <property type="match status" value="1"/>
</dbReference>
<protein>
    <submittedName>
        <fullName evidence="3">Aha1 domain-containing protein</fullName>
    </submittedName>
</protein>
<feature type="domain" description="Activator of Hsp90 ATPase homologue 1/2-like C-terminal" evidence="2">
    <location>
        <begin position="29"/>
        <end position="160"/>
    </location>
</feature>
<dbReference type="AlphaFoldDB" id="A0A7D5SMG5"/>
<name>A0A7D5SMG5_MYXXA</name>